<keyword evidence="1" id="KW-0812">Transmembrane</keyword>
<keyword evidence="1" id="KW-1133">Transmembrane helix</keyword>
<dbReference type="OrthoDB" id="679529at2"/>
<gene>
    <name evidence="2" type="ORF">FDK13_23635</name>
</gene>
<keyword evidence="1" id="KW-0472">Membrane</keyword>
<feature type="transmembrane region" description="Helical" evidence="1">
    <location>
        <begin position="67"/>
        <end position="84"/>
    </location>
</feature>
<evidence type="ECO:0008006" key="4">
    <source>
        <dbReference type="Google" id="ProtNLM"/>
    </source>
</evidence>
<organism evidence="2 3">
    <name type="scientific">Dyadobacter frigoris</name>
    <dbReference type="NCBI Taxonomy" id="2576211"/>
    <lineage>
        <taxon>Bacteria</taxon>
        <taxon>Pseudomonadati</taxon>
        <taxon>Bacteroidota</taxon>
        <taxon>Cytophagia</taxon>
        <taxon>Cytophagales</taxon>
        <taxon>Spirosomataceae</taxon>
        <taxon>Dyadobacter</taxon>
    </lineage>
</organism>
<accession>A0A4U6CYD2</accession>
<keyword evidence="3" id="KW-1185">Reference proteome</keyword>
<sequence>MTFIKIITVINWILIGVYGGFVVWAFIQESKPSHEMPGVESIIKGAMFLMLLVLIGLNITVHQWMKILAMLIAIVLLLIVRQVATN</sequence>
<comment type="caution">
    <text evidence="2">The sequence shown here is derived from an EMBL/GenBank/DDBJ whole genome shotgun (WGS) entry which is preliminary data.</text>
</comment>
<feature type="transmembrane region" description="Helical" evidence="1">
    <location>
        <begin position="6"/>
        <end position="27"/>
    </location>
</feature>
<protein>
    <recommendedName>
        <fullName evidence="4">Integral membrane protein</fullName>
    </recommendedName>
</protein>
<dbReference type="EMBL" id="SZVO01000012">
    <property type="protein sequence ID" value="TKT89346.1"/>
    <property type="molecule type" value="Genomic_DNA"/>
</dbReference>
<dbReference type="AlphaFoldDB" id="A0A4U6CYD2"/>
<dbReference type="RefSeq" id="WP_137342483.1">
    <property type="nucleotide sequence ID" value="NZ_BSQH01000015.1"/>
</dbReference>
<evidence type="ECO:0000313" key="3">
    <source>
        <dbReference type="Proteomes" id="UP000304900"/>
    </source>
</evidence>
<evidence type="ECO:0000313" key="2">
    <source>
        <dbReference type="EMBL" id="TKT89346.1"/>
    </source>
</evidence>
<reference evidence="2 3" key="1">
    <citation type="submission" date="2019-05" db="EMBL/GenBank/DDBJ databases">
        <title>Dyadobacter AR-3-8 sp. nov., isolated from arctic soil.</title>
        <authorList>
            <person name="Chaudhary D.K."/>
        </authorList>
    </citation>
    <scope>NUCLEOTIDE SEQUENCE [LARGE SCALE GENOMIC DNA]</scope>
    <source>
        <strain evidence="2 3">AR-3-8</strain>
    </source>
</reference>
<proteinExistence type="predicted"/>
<feature type="transmembrane region" description="Helical" evidence="1">
    <location>
        <begin position="39"/>
        <end position="61"/>
    </location>
</feature>
<evidence type="ECO:0000256" key="1">
    <source>
        <dbReference type="SAM" id="Phobius"/>
    </source>
</evidence>
<name>A0A4U6CYD2_9BACT</name>
<dbReference type="Proteomes" id="UP000304900">
    <property type="component" value="Unassembled WGS sequence"/>
</dbReference>